<sequence length="299" mass="33005">MIKEKQIIHAPVNLGLRRHLDGRERGCNKLPDKLEELGFHTSIGAKVASRLTQPIYPEGQIFHDGALNVYQIATLSVELADNVEKVLNGFAFPIVLGGDCSVLIGSALALARKGKYGLIHLDAHSDYNHKGISKEAAVAGMDLALVTGKGTNILTNLENKKPYIQTENALTFGYRESDPESWIIDEVIADGITCWSAEKSTREGIEKSTDEILNFMHRDNEIEGYWLHLDADILDASIMPCVDCPEPNGLQWTELKELLSKVLASPKIVGMNVTILDPDLDVKNEVTKTFSNMLIEVLN</sequence>
<evidence type="ECO:0000313" key="5">
    <source>
        <dbReference type="EMBL" id="MDP5273926.1"/>
    </source>
</evidence>
<keyword evidence="6" id="KW-1185">Reference proteome</keyword>
<dbReference type="PROSITE" id="PS51409">
    <property type="entry name" value="ARGINASE_2"/>
    <property type="match status" value="1"/>
</dbReference>
<dbReference type="Pfam" id="PF00491">
    <property type="entry name" value="Arginase"/>
    <property type="match status" value="1"/>
</dbReference>
<dbReference type="InterPro" id="IPR023696">
    <property type="entry name" value="Ureohydrolase_dom_sf"/>
</dbReference>
<proteinExistence type="inferred from homology"/>
<evidence type="ECO:0000256" key="3">
    <source>
        <dbReference type="ARBA" id="ARBA00023211"/>
    </source>
</evidence>
<dbReference type="EMBL" id="JAVAMP010000002">
    <property type="protein sequence ID" value="MDP5273926.1"/>
    <property type="molecule type" value="Genomic_DNA"/>
</dbReference>
<dbReference type="PANTHER" id="PTHR43782:SF3">
    <property type="entry name" value="ARGINASE"/>
    <property type="match status" value="1"/>
</dbReference>
<protein>
    <submittedName>
        <fullName evidence="5">Arginase family protein</fullName>
    </submittedName>
</protein>
<accession>A0ABT9IX27</accession>
<dbReference type="PANTHER" id="PTHR43782">
    <property type="entry name" value="ARGINASE"/>
    <property type="match status" value="1"/>
</dbReference>
<comment type="caution">
    <text evidence="5">The sequence shown here is derived from an EMBL/GenBank/DDBJ whole genome shotgun (WGS) entry which is preliminary data.</text>
</comment>
<gene>
    <name evidence="5" type="ORF">Q5Y73_07405</name>
</gene>
<comment type="similarity">
    <text evidence="4">Belongs to the arginase family.</text>
</comment>
<organism evidence="5 6">
    <name type="scientific">Chengkuizengella axinellae</name>
    <dbReference type="NCBI Taxonomy" id="3064388"/>
    <lineage>
        <taxon>Bacteria</taxon>
        <taxon>Bacillati</taxon>
        <taxon>Bacillota</taxon>
        <taxon>Bacilli</taxon>
        <taxon>Bacillales</taxon>
        <taxon>Paenibacillaceae</taxon>
        <taxon>Chengkuizengella</taxon>
    </lineage>
</organism>
<reference evidence="5 6" key="1">
    <citation type="submission" date="2023-08" db="EMBL/GenBank/DDBJ databases">
        <authorList>
            <person name="Park J.-S."/>
        </authorList>
    </citation>
    <scope>NUCLEOTIDE SEQUENCE [LARGE SCALE GENOMIC DNA]</scope>
    <source>
        <strain evidence="5 6">2205SS18-9</strain>
    </source>
</reference>
<evidence type="ECO:0000256" key="2">
    <source>
        <dbReference type="ARBA" id="ARBA00022801"/>
    </source>
</evidence>
<dbReference type="Proteomes" id="UP001231941">
    <property type="component" value="Unassembled WGS sequence"/>
</dbReference>
<evidence type="ECO:0000256" key="4">
    <source>
        <dbReference type="PROSITE-ProRule" id="PRU00742"/>
    </source>
</evidence>
<evidence type="ECO:0000256" key="1">
    <source>
        <dbReference type="ARBA" id="ARBA00022723"/>
    </source>
</evidence>
<dbReference type="RefSeq" id="WP_305991221.1">
    <property type="nucleotide sequence ID" value="NZ_JAVAMP010000002.1"/>
</dbReference>
<keyword evidence="3" id="KW-0464">Manganese</keyword>
<dbReference type="SUPFAM" id="SSF52768">
    <property type="entry name" value="Arginase/deacetylase"/>
    <property type="match status" value="1"/>
</dbReference>
<keyword evidence="1" id="KW-0479">Metal-binding</keyword>
<evidence type="ECO:0000313" key="6">
    <source>
        <dbReference type="Proteomes" id="UP001231941"/>
    </source>
</evidence>
<keyword evidence="2" id="KW-0378">Hydrolase</keyword>
<dbReference type="InterPro" id="IPR006035">
    <property type="entry name" value="Ureohydrolase"/>
</dbReference>
<dbReference type="CDD" id="cd09999">
    <property type="entry name" value="Arginase-like_1"/>
    <property type="match status" value="1"/>
</dbReference>
<dbReference type="Gene3D" id="3.40.800.10">
    <property type="entry name" value="Ureohydrolase domain"/>
    <property type="match status" value="1"/>
</dbReference>
<name>A0ABT9IX27_9BACL</name>